<dbReference type="GO" id="GO:0004518">
    <property type="term" value="F:nuclease activity"/>
    <property type="evidence" value="ECO:0007669"/>
    <property type="project" value="InterPro"/>
</dbReference>
<name>X0YIY2_9ZZZZ</name>
<feature type="non-terminal residue" evidence="2">
    <location>
        <position position="129"/>
    </location>
</feature>
<reference evidence="2" key="1">
    <citation type="journal article" date="2014" name="Front. Microbiol.">
        <title>High frequency of phylogenetically diverse reductive dehalogenase-homologous genes in deep subseafloor sedimentary metagenomes.</title>
        <authorList>
            <person name="Kawai M."/>
            <person name="Futagami T."/>
            <person name="Toyoda A."/>
            <person name="Takaki Y."/>
            <person name="Nishi S."/>
            <person name="Hori S."/>
            <person name="Arai W."/>
            <person name="Tsubouchi T."/>
            <person name="Morono Y."/>
            <person name="Uchiyama I."/>
            <person name="Ito T."/>
            <person name="Fujiyama A."/>
            <person name="Inagaki F."/>
            <person name="Takami H."/>
        </authorList>
    </citation>
    <scope>NUCLEOTIDE SEQUENCE</scope>
    <source>
        <strain evidence="2">Expedition CK06-06</strain>
    </source>
</reference>
<proteinExistence type="predicted"/>
<gene>
    <name evidence="2" type="ORF">S01H4_16648</name>
</gene>
<dbReference type="PANTHER" id="PTHR15160:SF1">
    <property type="entry name" value="VON HIPPEL-LINDAU DISEASE TUMOR SUPPRESSOR"/>
    <property type="match status" value="1"/>
</dbReference>
<sequence>MIEMTIDSIRVSLMNYQRVVILKEKMAERYLPIWIGPAEADAIAVKLQGVTVPRPLTHDLLHTIIDTLGATINSIIVSDLKNDTFYAKIILNVDGGQTEVDSRPSDALALAVRVEVPIYVEEAVLDKAS</sequence>
<dbReference type="SUPFAM" id="SSF103256">
    <property type="entry name" value="Hypothetical protein TM0160"/>
    <property type="match status" value="1"/>
</dbReference>
<evidence type="ECO:0000313" key="2">
    <source>
        <dbReference type="EMBL" id="GAG55989.1"/>
    </source>
</evidence>
<dbReference type="AlphaFoldDB" id="X0YIY2"/>
<dbReference type="Pfam" id="PF02577">
    <property type="entry name" value="BFN_dom"/>
    <property type="match status" value="1"/>
</dbReference>
<evidence type="ECO:0000259" key="1">
    <source>
        <dbReference type="PROSITE" id="PS51658"/>
    </source>
</evidence>
<dbReference type="InterPro" id="IPR003729">
    <property type="entry name" value="Bi_nuclease_dom"/>
</dbReference>
<comment type="caution">
    <text evidence="2">The sequence shown here is derived from an EMBL/GenBank/DDBJ whole genome shotgun (WGS) entry which is preliminary data.</text>
</comment>
<feature type="domain" description="BFN" evidence="1">
    <location>
        <begin position="1"/>
        <end position="129"/>
    </location>
</feature>
<dbReference type="InterPro" id="IPR036104">
    <property type="entry name" value="BFN_sf"/>
</dbReference>
<organism evidence="2">
    <name type="scientific">marine sediment metagenome</name>
    <dbReference type="NCBI Taxonomy" id="412755"/>
    <lineage>
        <taxon>unclassified sequences</taxon>
        <taxon>metagenomes</taxon>
        <taxon>ecological metagenomes</taxon>
    </lineage>
</organism>
<protein>
    <recommendedName>
        <fullName evidence="1">BFN domain-containing protein</fullName>
    </recommendedName>
</protein>
<dbReference type="EMBL" id="BART01007305">
    <property type="protein sequence ID" value="GAG55989.1"/>
    <property type="molecule type" value="Genomic_DNA"/>
</dbReference>
<dbReference type="PANTHER" id="PTHR15160">
    <property type="entry name" value="VON HIPPEL-LINDAU PROTEIN"/>
    <property type="match status" value="1"/>
</dbReference>
<dbReference type="PROSITE" id="PS51658">
    <property type="entry name" value="BFN"/>
    <property type="match status" value="1"/>
</dbReference>
<accession>X0YIY2</accession>
<dbReference type="Gene3D" id="3.10.690.10">
    <property type="entry name" value="Bifunctional nuclease domain"/>
    <property type="match status" value="1"/>
</dbReference>